<gene>
    <name evidence="3" type="primary">rsmD</name>
    <name evidence="3" type="ORF">IAA67_00260</name>
</gene>
<dbReference type="PANTHER" id="PTHR43542">
    <property type="entry name" value="METHYLTRANSFERASE"/>
    <property type="match status" value="1"/>
</dbReference>
<evidence type="ECO:0000313" key="4">
    <source>
        <dbReference type="Proteomes" id="UP000886874"/>
    </source>
</evidence>
<dbReference type="Pfam" id="PF03602">
    <property type="entry name" value="Cons_hypoth95"/>
    <property type="match status" value="1"/>
</dbReference>
<dbReference type="CDD" id="cd02440">
    <property type="entry name" value="AdoMet_MTases"/>
    <property type="match status" value="1"/>
</dbReference>
<accession>A0A9D0Z3U8</accession>
<dbReference type="NCBIfam" id="TIGR00095">
    <property type="entry name" value="16S rRNA (guanine(966)-N(2))-methyltransferase RsmD"/>
    <property type="match status" value="1"/>
</dbReference>
<evidence type="ECO:0000256" key="2">
    <source>
        <dbReference type="ARBA" id="ARBA00022679"/>
    </source>
</evidence>
<dbReference type="AlphaFoldDB" id="A0A9D0Z3U8"/>
<dbReference type="PANTHER" id="PTHR43542:SF1">
    <property type="entry name" value="METHYLTRANSFERASE"/>
    <property type="match status" value="1"/>
</dbReference>
<dbReference type="InterPro" id="IPR004398">
    <property type="entry name" value="RNA_MeTrfase_RsmD"/>
</dbReference>
<dbReference type="PIRSF" id="PIRSF004553">
    <property type="entry name" value="CHP00095"/>
    <property type="match status" value="1"/>
</dbReference>
<dbReference type="GO" id="GO:0052913">
    <property type="term" value="F:16S rRNA (guanine(966)-N(2))-methyltransferase activity"/>
    <property type="evidence" value="ECO:0007669"/>
    <property type="project" value="UniProtKB-EC"/>
</dbReference>
<reference evidence="3" key="1">
    <citation type="submission" date="2020-10" db="EMBL/GenBank/DDBJ databases">
        <authorList>
            <person name="Gilroy R."/>
        </authorList>
    </citation>
    <scope>NUCLEOTIDE SEQUENCE</scope>
    <source>
        <strain evidence="3">ChiSjej2B20-13462</strain>
    </source>
</reference>
<organism evidence="3 4">
    <name type="scientific">Candidatus Avoscillospira stercorigallinarum</name>
    <dbReference type="NCBI Taxonomy" id="2840708"/>
    <lineage>
        <taxon>Bacteria</taxon>
        <taxon>Bacillati</taxon>
        <taxon>Bacillota</taxon>
        <taxon>Clostridia</taxon>
        <taxon>Eubacteriales</taxon>
        <taxon>Oscillospiraceae</taxon>
        <taxon>Oscillospiraceae incertae sedis</taxon>
        <taxon>Candidatus Avoscillospira</taxon>
    </lineage>
</organism>
<dbReference type="PROSITE" id="PS00092">
    <property type="entry name" value="N6_MTASE"/>
    <property type="match status" value="1"/>
</dbReference>
<keyword evidence="1 3" id="KW-0489">Methyltransferase</keyword>
<dbReference type="EMBL" id="DVFN01000004">
    <property type="protein sequence ID" value="HIQ68756.1"/>
    <property type="molecule type" value="Genomic_DNA"/>
</dbReference>
<evidence type="ECO:0000256" key="1">
    <source>
        <dbReference type="ARBA" id="ARBA00022603"/>
    </source>
</evidence>
<comment type="caution">
    <text evidence="3">The sequence shown here is derived from an EMBL/GenBank/DDBJ whole genome shotgun (WGS) entry which is preliminary data.</text>
</comment>
<dbReference type="Proteomes" id="UP000886874">
    <property type="component" value="Unassembled WGS sequence"/>
</dbReference>
<dbReference type="InterPro" id="IPR002052">
    <property type="entry name" value="DNA_methylase_N6_adenine_CS"/>
</dbReference>
<sequence length="180" mass="20506">MRVITGSARGVRLKTPEGLLTRPTSERVKEAVFSVIQFEVEGSRVLDLFAGTGQMGIEALSRGAREAVFVDERRDACDLVRENLRRTRLSEQAQVVQGDFLSYLQTCRKTFDLIFLDPPYRKEFLENALKSITEIDILSDRGIIICERPAEKQLEGTFPGLVRGKDYRYGKTWITLFRKG</sequence>
<dbReference type="SUPFAM" id="SSF53335">
    <property type="entry name" value="S-adenosyl-L-methionine-dependent methyltransferases"/>
    <property type="match status" value="1"/>
</dbReference>
<protein>
    <submittedName>
        <fullName evidence="3">16S rRNA (Guanine(966)-N(2))-methyltransferase RsmD</fullName>
        <ecNumber evidence="3">2.1.1.171</ecNumber>
    </submittedName>
</protein>
<dbReference type="Gene3D" id="3.40.50.150">
    <property type="entry name" value="Vaccinia Virus protein VP39"/>
    <property type="match status" value="1"/>
</dbReference>
<proteinExistence type="predicted"/>
<dbReference type="EC" id="2.1.1.171" evidence="3"/>
<dbReference type="InterPro" id="IPR029063">
    <property type="entry name" value="SAM-dependent_MTases_sf"/>
</dbReference>
<evidence type="ECO:0000313" key="3">
    <source>
        <dbReference type="EMBL" id="HIQ68756.1"/>
    </source>
</evidence>
<name>A0A9D0Z3U8_9FIRM</name>
<dbReference type="GO" id="GO:0003676">
    <property type="term" value="F:nucleic acid binding"/>
    <property type="evidence" value="ECO:0007669"/>
    <property type="project" value="InterPro"/>
</dbReference>
<reference evidence="3" key="2">
    <citation type="journal article" date="2021" name="PeerJ">
        <title>Extensive microbial diversity within the chicken gut microbiome revealed by metagenomics and culture.</title>
        <authorList>
            <person name="Gilroy R."/>
            <person name="Ravi A."/>
            <person name="Getino M."/>
            <person name="Pursley I."/>
            <person name="Horton D.L."/>
            <person name="Alikhan N.F."/>
            <person name="Baker D."/>
            <person name="Gharbi K."/>
            <person name="Hall N."/>
            <person name="Watson M."/>
            <person name="Adriaenssens E.M."/>
            <person name="Foster-Nyarko E."/>
            <person name="Jarju S."/>
            <person name="Secka A."/>
            <person name="Antonio M."/>
            <person name="Oren A."/>
            <person name="Chaudhuri R.R."/>
            <person name="La Ragione R."/>
            <person name="Hildebrand F."/>
            <person name="Pallen M.J."/>
        </authorList>
    </citation>
    <scope>NUCLEOTIDE SEQUENCE</scope>
    <source>
        <strain evidence="3">ChiSjej2B20-13462</strain>
    </source>
</reference>
<keyword evidence="2 3" id="KW-0808">Transferase</keyword>